<accession>A0A3E0HYZ4</accession>
<evidence type="ECO:0000313" key="2">
    <source>
        <dbReference type="EMBL" id="REH51601.1"/>
    </source>
</evidence>
<reference evidence="2 3" key="1">
    <citation type="submission" date="2018-08" db="EMBL/GenBank/DDBJ databases">
        <title>Genomic Encyclopedia of Archaeal and Bacterial Type Strains, Phase II (KMG-II): from individual species to whole genera.</title>
        <authorList>
            <person name="Goeker M."/>
        </authorList>
    </citation>
    <scope>NUCLEOTIDE SEQUENCE [LARGE SCALE GENOMIC DNA]</scope>
    <source>
        <strain evidence="2 3">DSM 45791</strain>
    </source>
</reference>
<dbReference type="Pfam" id="PF17765">
    <property type="entry name" value="MLTR_LBD"/>
    <property type="match status" value="1"/>
</dbReference>
<organism evidence="2 3">
    <name type="scientific">Kutzneria buriramensis</name>
    <dbReference type="NCBI Taxonomy" id="1045776"/>
    <lineage>
        <taxon>Bacteria</taxon>
        <taxon>Bacillati</taxon>
        <taxon>Actinomycetota</taxon>
        <taxon>Actinomycetes</taxon>
        <taxon>Pseudonocardiales</taxon>
        <taxon>Pseudonocardiaceae</taxon>
        <taxon>Kutzneria</taxon>
    </lineage>
</organism>
<sequence>MLATNRNARLAFADSPAMRARDRIVIRWLLFDPAARALHDDRAGIVEEAIGMLRELNFHVVQGANGQHLFTFVPGTGTAEALDGLLLSPGRPADRSR</sequence>
<gene>
    <name evidence="2" type="ORF">BCF44_10350</name>
</gene>
<dbReference type="InterPro" id="IPR041413">
    <property type="entry name" value="MLTR_LBD"/>
</dbReference>
<evidence type="ECO:0000313" key="3">
    <source>
        <dbReference type="Proteomes" id="UP000256269"/>
    </source>
</evidence>
<dbReference type="Proteomes" id="UP000256269">
    <property type="component" value="Unassembled WGS sequence"/>
</dbReference>
<proteinExistence type="predicted"/>
<dbReference type="AlphaFoldDB" id="A0A3E0HYZ4"/>
<comment type="caution">
    <text evidence="2">The sequence shown here is derived from an EMBL/GenBank/DDBJ whole genome shotgun (WGS) entry which is preliminary data.</text>
</comment>
<keyword evidence="3" id="KW-1185">Reference proteome</keyword>
<name>A0A3E0HYZ4_9PSEU</name>
<dbReference type="EMBL" id="QUNO01000003">
    <property type="protein sequence ID" value="REH51601.1"/>
    <property type="molecule type" value="Genomic_DNA"/>
</dbReference>
<evidence type="ECO:0000259" key="1">
    <source>
        <dbReference type="Pfam" id="PF17765"/>
    </source>
</evidence>
<dbReference type="RefSeq" id="WP_170217415.1">
    <property type="nucleotide sequence ID" value="NZ_CP144375.1"/>
</dbReference>
<feature type="domain" description="MmyB-like transcription regulator ligand binding" evidence="1">
    <location>
        <begin position="1"/>
        <end position="55"/>
    </location>
</feature>
<protein>
    <recommendedName>
        <fullName evidence="1">MmyB-like transcription regulator ligand binding domain-containing protein</fullName>
    </recommendedName>
</protein>